<evidence type="ECO:0000313" key="2">
    <source>
        <dbReference type="EMBL" id="GIH18769.1"/>
    </source>
</evidence>
<dbReference type="CDD" id="cd04301">
    <property type="entry name" value="NAT_SF"/>
    <property type="match status" value="1"/>
</dbReference>
<dbReference type="Pfam" id="PF13508">
    <property type="entry name" value="Acetyltransf_7"/>
    <property type="match status" value="1"/>
</dbReference>
<dbReference type="Gene3D" id="3.40.630.30">
    <property type="match status" value="1"/>
</dbReference>
<dbReference type="GO" id="GO:0016747">
    <property type="term" value="F:acyltransferase activity, transferring groups other than amino-acyl groups"/>
    <property type="evidence" value="ECO:0007669"/>
    <property type="project" value="InterPro"/>
</dbReference>
<dbReference type="SUPFAM" id="SSF55729">
    <property type="entry name" value="Acyl-CoA N-acyltransferases (Nat)"/>
    <property type="match status" value="1"/>
</dbReference>
<sequence length="162" mass="17108">MTIRALTAGDAPACDAIIAGLPYFFGIDAGVFECARAVRSQRGWVVEEAGRVRAFLTVDRPLGTPPDSVAPEISWMAVDAGRRRDGLGGALVQAVAGELAAEGERALSVLTQAASVPETGPDTYAGTRAFYRKVGFIPIREFHPPGWDVPALLLVRPLPGHG</sequence>
<feature type="domain" description="N-acetyltransferase" evidence="1">
    <location>
        <begin position="1"/>
        <end position="159"/>
    </location>
</feature>
<evidence type="ECO:0000259" key="1">
    <source>
        <dbReference type="PROSITE" id="PS51186"/>
    </source>
</evidence>
<dbReference type="Proteomes" id="UP000642748">
    <property type="component" value="Unassembled WGS sequence"/>
</dbReference>
<dbReference type="RefSeq" id="WP_203922271.1">
    <property type="nucleotide sequence ID" value="NZ_BONZ01000071.1"/>
</dbReference>
<keyword evidence="3" id="KW-1185">Reference proteome</keyword>
<accession>A0A8J3QX50</accession>
<evidence type="ECO:0000313" key="3">
    <source>
        <dbReference type="Proteomes" id="UP000642748"/>
    </source>
</evidence>
<dbReference type="AlphaFoldDB" id="A0A8J3QX50"/>
<dbReference type="InterPro" id="IPR000182">
    <property type="entry name" value="GNAT_dom"/>
</dbReference>
<dbReference type="PROSITE" id="PS51186">
    <property type="entry name" value="GNAT"/>
    <property type="match status" value="1"/>
</dbReference>
<comment type="caution">
    <text evidence="2">The sequence shown here is derived from an EMBL/GenBank/DDBJ whole genome shotgun (WGS) entry which is preliminary data.</text>
</comment>
<reference evidence="2" key="1">
    <citation type="submission" date="2021-01" db="EMBL/GenBank/DDBJ databases">
        <title>Whole genome shotgun sequence of Rugosimonospora africana NBRC 104875.</title>
        <authorList>
            <person name="Komaki H."/>
            <person name="Tamura T."/>
        </authorList>
    </citation>
    <scope>NUCLEOTIDE SEQUENCE</scope>
    <source>
        <strain evidence="2">NBRC 104875</strain>
    </source>
</reference>
<organism evidence="2 3">
    <name type="scientific">Rugosimonospora africana</name>
    <dbReference type="NCBI Taxonomy" id="556532"/>
    <lineage>
        <taxon>Bacteria</taxon>
        <taxon>Bacillati</taxon>
        <taxon>Actinomycetota</taxon>
        <taxon>Actinomycetes</taxon>
        <taxon>Micromonosporales</taxon>
        <taxon>Micromonosporaceae</taxon>
        <taxon>Rugosimonospora</taxon>
    </lineage>
</organism>
<dbReference type="InterPro" id="IPR016181">
    <property type="entry name" value="Acyl_CoA_acyltransferase"/>
</dbReference>
<proteinExistence type="predicted"/>
<protein>
    <recommendedName>
        <fullName evidence="1">N-acetyltransferase domain-containing protein</fullName>
    </recommendedName>
</protein>
<dbReference type="EMBL" id="BONZ01000071">
    <property type="protein sequence ID" value="GIH18769.1"/>
    <property type="molecule type" value="Genomic_DNA"/>
</dbReference>
<gene>
    <name evidence="2" type="ORF">Raf01_69410</name>
</gene>
<name>A0A8J3QX50_9ACTN</name>